<reference evidence="1 2" key="1">
    <citation type="journal article" date="2016" name="Mol. Biol. Evol.">
        <title>Comparative Genomics of Early-Diverging Mushroom-Forming Fungi Provides Insights into the Origins of Lignocellulose Decay Capabilities.</title>
        <authorList>
            <person name="Nagy L.G."/>
            <person name="Riley R."/>
            <person name="Tritt A."/>
            <person name="Adam C."/>
            <person name="Daum C."/>
            <person name="Floudas D."/>
            <person name="Sun H."/>
            <person name="Yadav J.S."/>
            <person name="Pangilinan J."/>
            <person name="Larsson K.H."/>
            <person name="Matsuura K."/>
            <person name="Barry K."/>
            <person name="Labutti K."/>
            <person name="Kuo R."/>
            <person name="Ohm R.A."/>
            <person name="Bhattacharya S.S."/>
            <person name="Shirouzu T."/>
            <person name="Yoshinaga Y."/>
            <person name="Martin F.M."/>
            <person name="Grigoriev I.V."/>
            <person name="Hibbett D.S."/>
        </authorList>
    </citation>
    <scope>NUCLEOTIDE SEQUENCE [LARGE SCALE GENOMIC DNA]</scope>
    <source>
        <strain evidence="1 2">HHB14362 ss-1</strain>
    </source>
</reference>
<proteinExistence type="predicted"/>
<dbReference type="AlphaFoldDB" id="A0A165Q2J1"/>
<gene>
    <name evidence="1" type="ORF">NEOLEDRAFT_1138821</name>
</gene>
<sequence length="59" mass="6849">MALRVLLSRNHGLQQQQAFTHNYRVRSANIASWRKLVETNTSVELSYCSRILVTSCIRQ</sequence>
<dbReference type="EMBL" id="KV425602">
    <property type="protein sequence ID" value="KZT21826.1"/>
    <property type="molecule type" value="Genomic_DNA"/>
</dbReference>
<evidence type="ECO:0000313" key="2">
    <source>
        <dbReference type="Proteomes" id="UP000076761"/>
    </source>
</evidence>
<organism evidence="1 2">
    <name type="scientific">Neolentinus lepideus HHB14362 ss-1</name>
    <dbReference type="NCBI Taxonomy" id="1314782"/>
    <lineage>
        <taxon>Eukaryota</taxon>
        <taxon>Fungi</taxon>
        <taxon>Dikarya</taxon>
        <taxon>Basidiomycota</taxon>
        <taxon>Agaricomycotina</taxon>
        <taxon>Agaricomycetes</taxon>
        <taxon>Gloeophyllales</taxon>
        <taxon>Gloeophyllaceae</taxon>
        <taxon>Neolentinus</taxon>
    </lineage>
</organism>
<evidence type="ECO:0000313" key="1">
    <source>
        <dbReference type="EMBL" id="KZT21826.1"/>
    </source>
</evidence>
<protein>
    <submittedName>
        <fullName evidence="1">Uncharacterized protein</fullName>
    </submittedName>
</protein>
<keyword evidence="2" id="KW-1185">Reference proteome</keyword>
<dbReference type="InParanoid" id="A0A165Q2J1"/>
<name>A0A165Q2J1_9AGAM</name>
<dbReference type="Proteomes" id="UP000076761">
    <property type="component" value="Unassembled WGS sequence"/>
</dbReference>
<accession>A0A165Q2J1</accession>